<comment type="caution">
    <text evidence="2">The sequence shown here is derived from an EMBL/GenBank/DDBJ whole genome shotgun (WGS) entry which is preliminary data.</text>
</comment>
<protein>
    <submittedName>
        <fullName evidence="2">Uncharacterized protein</fullName>
    </submittedName>
</protein>
<gene>
    <name evidence="2" type="ORF">LCGC14_2202840</name>
</gene>
<dbReference type="AlphaFoldDB" id="A0A0F9E3I2"/>
<evidence type="ECO:0000313" key="2">
    <source>
        <dbReference type="EMBL" id="KKL60686.1"/>
    </source>
</evidence>
<feature type="region of interest" description="Disordered" evidence="1">
    <location>
        <begin position="349"/>
        <end position="373"/>
    </location>
</feature>
<reference evidence="2" key="1">
    <citation type="journal article" date="2015" name="Nature">
        <title>Complex archaea that bridge the gap between prokaryotes and eukaryotes.</title>
        <authorList>
            <person name="Spang A."/>
            <person name="Saw J.H."/>
            <person name="Jorgensen S.L."/>
            <person name="Zaremba-Niedzwiedzka K."/>
            <person name="Martijn J."/>
            <person name="Lind A.E."/>
            <person name="van Eijk R."/>
            <person name="Schleper C."/>
            <person name="Guy L."/>
            <person name="Ettema T.J."/>
        </authorList>
    </citation>
    <scope>NUCLEOTIDE SEQUENCE</scope>
</reference>
<sequence>MAGIDVHVIVEDITTKLETYESIELHRSDTLTGAYSLVETETLVADTFYYTINNSGGDLNKWYKYRFHHATGPVNSGFSNPFRPEGVTRLRGRQAALAKYGAGMVLVNTGTGSNQIVTSDYRFKTALFRADLGKGTWLWPSTGGNAEDPRIVNVSSPSAGTMNVSPSWGSSMADGDEIEWHRLADPIVWNEALNRGMARYWYVERVPIVGVADQEEYSLEGIPFLRDKEHVHDVRWYPTSGLDVDESFGTDGRWWRIREDVGVLTLQIHPAIGTTQTLYLETTRPMQPLYTDASAAPANAAEELVAALTYDEVLAYLSTPGRGSVDTRTTWRTARASHASELHRLLIKHRPKPRQGQPQLPWPPKVPQPWSAR</sequence>
<proteinExistence type="predicted"/>
<evidence type="ECO:0000256" key="1">
    <source>
        <dbReference type="SAM" id="MobiDB-lite"/>
    </source>
</evidence>
<organism evidence="2">
    <name type="scientific">marine sediment metagenome</name>
    <dbReference type="NCBI Taxonomy" id="412755"/>
    <lineage>
        <taxon>unclassified sequences</taxon>
        <taxon>metagenomes</taxon>
        <taxon>ecological metagenomes</taxon>
    </lineage>
</organism>
<accession>A0A0F9E3I2</accession>
<name>A0A0F9E3I2_9ZZZZ</name>
<dbReference type="EMBL" id="LAZR01029064">
    <property type="protein sequence ID" value="KKL60686.1"/>
    <property type="molecule type" value="Genomic_DNA"/>
</dbReference>